<feature type="transmembrane region" description="Helical" evidence="6">
    <location>
        <begin position="118"/>
        <end position="136"/>
    </location>
</feature>
<evidence type="ECO:0000313" key="8">
    <source>
        <dbReference type="EMBL" id="GMM16019.1"/>
    </source>
</evidence>
<comment type="similarity">
    <text evidence="2">Belongs to the SLC13A/DASS transporter (TC 2.A.47) family. DIT1 subfamily.</text>
</comment>
<dbReference type="EMBL" id="BTFQ01000043">
    <property type="protein sequence ID" value="GMM14123.1"/>
    <property type="molecule type" value="Genomic_DNA"/>
</dbReference>
<reference evidence="9 10" key="2">
    <citation type="journal article" date="2024" name="Int. J. Syst. Evol. Microbiol.">
        <title>Proposal of Lactobacillus amylovorus subsp. animalis subsp. nov. and an emended description of Lactobacillus amylovorus.</title>
        <authorList>
            <person name="Yamane K."/>
            <person name="Tanizawa Y."/>
            <person name="Kobayashi H."/>
            <person name="Kamizono T."/>
            <person name="Kojima Y."/>
            <person name="Takagi H."/>
            <person name="Tohno M."/>
        </authorList>
    </citation>
    <scope>NUCLEOTIDE SEQUENCE [LARGE SCALE GENOMIC DNA]</scope>
    <source>
        <strain evidence="8 9">BF125</strain>
        <strain evidence="7 10">BF186</strain>
    </source>
</reference>
<dbReference type="GO" id="GO:0016020">
    <property type="term" value="C:membrane"/>
    <property type="evidence" value="ECO:0007669"/>
    <property type="project" value="UniProtKB-SubCell"/>
</dbReference>
<feature type="transmembrane region" description="Helical" evidence="6">
    <location>
        <begin position="20"/>
        <end position="36"/>
    </location>
</feature>
<evidence type="ECO:0000313" key="9">
    <source>
        <dbReference type="Proteomes" id="UP001332503"/>
    </source>
</evidence>
<accession>A0ABD0C498</accession>
<evidence type="ECO:0000313" key="10">
    <source>
        <dbReference type="Proteomes" id="UP001346800"/>
    </source>
</evidence>
<dbReference type="InterPro" id="IPR001898">
    <property type="entry name" value="SLC13A/DASS"/>
</dbReference>
<evidence type="ECO:0000313" key="7">
    <source>
        <dbReference type="EMBL" id="GMM14123.1"/>
    </source>
</evidence>
<dbReference type="EMBL" id="BTFR01000021">
    <property type="protein sequence ID" value="GMM16019.1"/>
    <property type="molecule type" value="Genomic_DNA"/>
</dbReference>
<evidence type="ECO:0000256" key="4">
    <source>
        <dbReference type="ARBA" id="ARBA00022989"/>
    </source>
</evidence>
<dbReference type="Proteomes" id="UP001332503">
    <property type="component" value="Unassembled WGS sequence"/>
</dbReference>
<dbReference type="Pfam" id="PF00939">
    <property type="entry name" value="Na_sulph_symp"/>
    <property type="match status" value="1"/>
</dbReference>
<evidence type="ECO:0000256" key="6">
    <source>
        <dbReference type="SAM" id="Phobius"/>
    </source>
</evidence>
<dbReference type="Proteomes" id="UP001346800">
    <property type="component" value="Unassembled WGS sequence"/>
</dbReference>
<comment type="subcellular location">
    <subcellularLocation>
        <location evidence="1">Membrane</location>
        <topology evidence="1">Multi-pass membrane protein</topology>
    </subcellularLocation>
</comment>
<feature type="transmembrane region" description="Helical" evidence="6">
    <location>
        <begin position="43"/>
        <end position="60"/>
    </location>
</feature>
<keyword evidence="3 6" id="KW-0812">Transmembrane</keyword>
<keyword evidence="4 6" id="KW-1133">Transmembrane helix</keyword>
<keyword evidence="9" id="KW-1185">Reference proteome</keyword>
<dbReference type="PANTHER" id="PTHR42826">
    <property type="entry name" value="DICARBOXYLATE TRANSPORTER 2.1, CHLOROPLASTIC"/>
    <property type="match status" value="1"/>
</dbReference>
<keyword evidence="5 6" id="KW-0472">Membrane</keyword>
<evidence type="ECO:0000256" key="2">
    <source>
        <dbReference type="ARBA" id="ARBA00007349"/>
    </source>
</evidence>
<proteinExistence type="inferred from homology"/>
<name>A0ABD0C498_LACAM</name>
<dbReference type="InterPro" id="IPR030676">
    <property type="entry name" value="CitT-rel"/>
</dbReference>
<evidence type="ECO:0000256" key="5">
    <source>
        <dbReference type="ARBA" id="ARBA00023136"/>
    </source>
</evidence>
<reference evidence="7" key="1">
    <citation type="submission" date="2023-06" db="EMBL/GenBank/DDBJ databases">
        <authorList>
            <person name="Tohno M."/>
            <person name="Tanizawa Y."/>
        </authorList>
    </citation>
    <scope>NUCLEOTIDE SEQUENCE</scope>
    <source>
        <strain evidence="8">BF125</strain>
        <strain evidence="7">BF186</strain>
    </source>
</reference>
<dbReference type="AlphaFoldDB" id="A0ABD0C498"/>
<organism evidence="7 10">
    <name type="scientific">Lactobacillus amylovorus subsp. animalium</name>
    <dbReference type="NCBI Taxonomy" id="3378536"/>
    <lineage>
        <taxon>Bacteria</taxon>
        <taxon>Bacillati</taxon>
        <taxon>Bacillota</taxon>
        <taxon>Bacilli</taxon>
        <taxon>Lactobacillales</taxon>
        <taxon>Lactobacillaceae</taxon>
        <taxon>Lactobacillus</taxon>
    </lineage>
</organism>
<protein>
    <submittedName>
        <fullName evidence="7">Uncharacterized protein</fullName>
    </submittedName>
</protein>
<evidence type="ECO:0000256" key="1">
    <source>
        <dbReference type="ARBA" id="ARBA00004141"/>
    </source>
</evidence>
<feature type="transmembrane region" description="Helical" evidence="6">
    <location>
        <begin position="75"/>
        <end position="97"/>
    </location>
</feature>
<gene>
    <name evidence="8" type="ORF">LABF125_11530</name>
    <name evidence="7" type="ORF">LABF186_12380</name>
</gene>
<sequence>MGIVLWLITPWRPSGLTPQAWKMFAIFVATIVGCITKPLPIGGTTLLGMVVTVLVGIAPVKDGVNSKGVVVQTGILSSFGNSAARLIAMAFIMAHGISKTGLGNRVAYLMIKRFCKKSIGIGYAITGLELIMGALIPSNSARTGVLLG</sequence>
<comment type="caution">
    <text evidence="7">The sequence shown here is derived from an EMBL/GenBank/DDBJ whole genome shotgun (WGS) entry which is preliminary data.</text>
</comment>
<evidence type="ECO:0000256" key="3">
    <source>
        <dbReference type="ARBA" id="ARBA00022692"/>
    </source>
</evidence>